<dbReference type="AlphaFoldDB" id="A0AAD9K1Q3"/>
<dbReference type="InterPro" id="IPR011009">
    <property type="entry name" value="Kinase-like_dom_sf"/>
</dbReference>
<organism evidence="3 4">
    <name type="scientific">Ridgeia piscesae</name>
    <name type="common">Tubeworm</name>
    <dbReference type="NCBI Taxonomy" id="27915"/>
    <lineage>
        <taxon>Eukaryota</taxon>
        <taxon>Metazoa</taxon>
        <taxon>Spiralia</taxon>
        <taxon>Lophotrochozoa</taxon>
        <taxon>Annelida</taxon>
        <taxon>Polychaeta</taxon>
        <taxon>Sedentaria</taxon>
        <taxon>Canalipalpata</taxon>
        <taxon>Sabellida</taxon>
        <taxon>Siboglinidae</taxon>
        <taxon>Ridgeia</taxon>
    </lineage>
</organism>
<evidence type="ECO:0000256" key="1">
    <source>
        <dbReference type="PROSITE-ProRule" id="PRU10141"/>
    </source>
</evidence>
<feature type="domain" description="Protein kinase" evidence="2">
    <location>
        <begin position="16"/>
        <end position="87"/>
    </location>
</feature>
<gene>
    <name evidence="3" type="ORF">NP493_1479g00007</name>
</gene>
<evidence type="ECO:0000313" key="3">
    <source>
        <dbReference type="EMBL" id="KAK2163142.1"/>
    </source>
</evidence>
<comment type="caution">
    <text evidence="3">The sequence shown here is derived from an EMBL/GenBank/DDBJ whole genome shotgun (WGS) entry which is preliminary data.</text>
</comment>
<feature type="binding site" evidence="1">
    <location>
        <position position="46"/>
    </location>
    <ligand>
        <name>ATP</name>
        <dbReference type="ChEBI" id="CHEBI:30616"/>
    </ligand>
</feature>
<dbReference type="PROSITE" id="PS50011">
    <property type="entry name" value="PROTEIN_KINASE_DOM"/>
    <property type="match status" value="1"/>
</dbReference>
<sequence length="87" mass="9733">MGTTVVDGLELGTHVVDLSDQLGHGSFGVVYSGQDIKSREHVAVKKLEILSDQRGEQALQEIKKYDKLRAHPNLVNLIDYHFKNNAF</sequence>
<evidence type="ECO:0000313" key="4">
    <source>
        <dbReference type="Proteomes" id="UP001209878"/>
    </source>
</evidence>
<dbReference type="GO" id="GO:0004672">
    <property type="term" value="F:protein kinase activity"/>
    <property type="evidence" value="ECO:0007669"/>
    <property type="project" value="InterPro"/>
</dbReference>
<dbReference type="Pfam" id="PF00069">
    <property type="entry name" value="Pkinase"/>
    <property type="match status" value="1"/>
</dbReference>
<accession>A0AAD9K1Q3</accession>
<dbReference type="EMBL" id="JAODUO010001479">
    <property type="protein sequence ID" value="KAK2163142.1"/>
    <property type="molecule type" value="Genomic_DNA"/>
</dbReference>
<dbReference type="InterPro" id="IPR000719">
    <property type="entry name" value="Prot_kinase_dom"/>
</dbReference>
<evidence type="ECO:0000259" key="2">
    <source>
        <dbReference type="PROSITE" id="PS50011"/>
    </source>
</evidence>
<dbReference type="Proteomes" id="UP001209878">
    <property type="component" value="Unassembled WGS sequence"/>
</dbReference>
<protein>
    <recommendedName>
        <fullName evidence="2">Protein kinase domain-containing protein</fullName>
    </recommendedName>
</protein>
<keyword evidence="1" id="KW-0547">Nucleotide-binding</keyword>
<reference evidence="3" key="1">
    <citation type="journal article" date="2023" name="Mol. Biol. Evol.">
        <title>Third-Generation Sequencing Reveals the Adaptive Role of the Epigenome in Three Deep-Sea Polychaetes.</title>
        <authorList>
            <person name="Perez M."/>
            <person name="Aroh O."/>
            <person name="Sun Y."/>
            <person name="Lan Y."/>
            <person name="Juniper S.K."/>
            <person name="Young C.R."/>
            <person name="Angers B."/>
            <person name="Qian P.Y."/>
        </authorList>
    </citation>
    <scope>NUCLEOTIDE SEQUENCE</scope>
    <source>
        <strain evidence="3">R07B-5</strain>
    </source>
</reference>
<dbReference type="InterPro" id="IPR017441">
    <property type="entry name" value="Protein_kinase_ATP_BS"/>
</dbReference>
<keyword evidence="1" id="KW-0067">ATP-binding</keyword>
<keyword evidence="4" id="KW-1185">Reference proteome</keyword>
<dbReference type="SUPFAM" id="SSF56112">
    <property type="entry name" value="Protein kinase-like (PK-like)"/>
    <property type="match status" value="1"/>
</dbReference>
<dbReference type="Gene3D" id="3.30.200.20">
    <property type="entry name" value="Phosphorylase Kinase, domain 1"/>
    <property type="match status" value="1"/>
</dbReference>
<dbReference type="GO" id="GO:0005524">
    <property type="term" value="F:ATP binding"/>
    <property type="evidence" value="ECO:0007669"/>
    <property type="project" value="UniProtKB-UniRule"/>
</dbReference>
<name>A0AAD9K1Q3_RIDPI</name>
<dbReference type="PROSITE" id="PS00107">
    <property type="entry name" value="PROTEIN_KINASE_ATP"/>
    <property type="match status" value="1"/>
</dbReference>
<proteinExistence type="predicted"/>